<feature type="region of interest" description="Disordered" evidence="8">
    <location>
        <begin position="454"/>
        <end position="487"/>
    </location>
</feature>
<proteinExistence type="inferred from homology"/>
<evidence type="ECO:0000256" key="7">
    <source>
        <dbReference type="HAMAP-Rule" id="MF_00210"/>
    </source>
</evidence>
<feature type="binding site" evidence="7">
    <location>
        <position position="191"/>
    </location>
    <ligand>
        <name>3-phosphoshikimate</name>
        <dbReference type="ChEBI" id="CHEBI:145989"/>
    </ligand>
</feature>
<comment type="similarity">
    <text evidence="2 7">Belongs to the EPSP synthase family.</text>
</comment>
<organism evidence="10 11">
    <name type="scientific">Microlunatus sagamiharensis</name>
    <dbReference type="NCBI Taxonomy" id="546874"/>
    <lineage>
        <taxon>Bacteria</taxon>
        <taxon>Bacillati</taxon>
        <taxon>Actinomycetota</taxon>
        <taxon>Actinomycetes</taxon>
        <taxon>Propionibacteriales</taxon>
        <taxon>Propionibacteriaceae</taxon>
        <taxon>Microlunatus</taxon>
    </lineage>
</organism>
<dbReference type="PIRSF" id="PIRSF000505">
    <property type="entry name" value="EPSPS"/>
    <property type="match status" value="1"/>
</dbReference>
<dbReference type="Proteomes" id="UP000198825">
    <property type="component" value="Chromosome I"/>
</dbReference>
<dbReference type="InterPro" id="IPR023193">
    <property type="entry name" value="EPSP_synthase_CS"/>
</dbReference>
<feature type="binding site" evidence="7">
    <location>
        <position position="192"/>
    </location>
    <ligand>
        <name>3-phosphoshikimate</name>
        <dbReference type="ChEBI" id="CHEBI:145989"/>
    </ligand>
</feature>
<feature type="region of interest" description="Disordered" evidence="8">
    <location>
        <begin position="1"/>
        <end position="30"/>
    </location>
</feature>
<feature type="active site" description="Proton acceptor" evidence="7">
    <location>
        <position position="334"/>
    </location>
</feature>
<dbReference type="Gene3D" id="3.65.10.10">
    <property type="entry name" value="Enolpyruvate transferase domain"/>
    <property type="match status" value="2"/>
</dbReference>
<dbReference type="GO" id="GO:0009423">
    <property type="term" value="P:chorismate biosynthetic process"/>
    <property type="evidence" value="ECO:0007669"/>
    <property type="project" value="UniProtKB-UniRule"/>
</dbReference>
<evidence type="ECO:0000259" key="9">
    <source>
        <dbReference type="Pfam" id="PF00275"/>
    </source>
</evidence>
<dbReference type="InterPro" id="IPR006264">
    <property type="entry name" value="EPSP_synthase"/>
</dbReference>
<feature type="binding site" evidence="7">
    <location>
        <position position="361"/>
    </location>
    <ligand>
        <name>3-phosphoshikimate</name>
        <dbReference type="ChEBI" id="CHEBI:145989"/>
    </ligand>
</feature>
<feature type="binding site" evidence="7">
    <location>
        <position position="48"/>
    </location>
    <ligand>
        <name>3-phosphoshikimate</name>
        <dbReference type="ChEBI" id="CHEBI:145989"/>
    </ligand>
</feature>
<evidence type="ECO:0000256" key="3">
    <source>
        <dbReference type="ARBA" id="ARBA00022605"/>
    </source>
</evidence>
<feature type="binding site" evidence="7">
    <location>
        <position position="190"/>
    </location>
    <ligand>
        <name>3-phosphoshikimate</name>
        <dbReference type="ChEBI" id="CHEBI:145989"/>
    </ligand>
</feature>
<dbReference type="UniPathway" id="UPA00053">
    <property type="reaction ID" value="UER00089"/>
</dbReference>
<dbReference type="PROSITE" id="PS00104">
    <property type="entry name" value="EPSP_SYNTHASE_1"/>
    <property type="match status" value="1"/>
</dbReference>
<accession>A0A1H2MAD0</accession>
<dbReference type="STRING" id="546874.SAMN04488544_1692"/>
<dbReference type="GO" id="GO:0005737">
    <property type="term" value="C:cytoplasm"/>
    <property type="evidence" value="ECO:0007669"/>
    <property type="project" value="UniProtKB-SubCell"/>
</dbReference>
<dbReference type="GO" id="GO:0003866">
    <property type="term" value="F:3-phosphoshikimate 1-carboxyvinyltransferase activity"/>
    <property type="evidence" value="ECO:0007669"/>
    <property type="project" value="UniProtKB-UniRule"/>
</dbReference>
<feature type="binding site" evidence="7">
    <location>
        <position position="406"/>
    </location>
    <ligand>
        <name>phosphoenolpyruvate</name>
        <dbReference type="ChEBI" id="CHEBI:58702"/>
    </ligand>
</feature>
<comment type="caution">
    <text evidence="7">Lacks conserved residue(s) required for the propagation of feature annotation.</text>
</comment>
<dbReference type="HAMAP" id="MF_00210">
    <property type="entry name" value="EPSP_synth"/>
    <property type="match status" value="1"/>
</dbReference>
<dbReference type="SUPFAM" id="SSF55205">
    <property type="entry name" value="EPT/RTPC-like"/>
    <property type="match status" value="1"/>
</dbReference>
<dbReference type="InterPro" id="IPR036968">
    <property type="entry name" value="Enolpyruvate_Tfrase_sf"/>
</dbReference>
<keyword evidence="3 7" id="KW-0028">Amino-acid biosynthesis</keyword>
<comment type="pathway">
    <text evidence="1 7">Metabolic intermediate biosynthesis; chorismate biosynthesis; chorismate from D-erythrose 4-phosphate and phosphoenolpyruvate: step 6/7.</text>
</comment>
<reference evidence="11" key="1">
    <citation type="submission" date="2016-10" db="EMBL/GenBank/DDBJ databases">
        <authorList>
            <person name="Varghese N."/>
            <person name="Submissions S."/>
        </authorList>
    </citation>
    <scope>NUCLEOTIDE SEQUENCE [LARGE SCALE GENOMIC DNA]</scope>
    <source>
        <strain evidence="11">DSM 21743</strain>
    </source>
</reference>
<dbReference type="Pfam" id="PF00275">
    <property type="entry name" value="EPSP_synthase"/>
    <property type="match status" value="1"/>
</dbReference>
<dbReference type="InterPro" id="IPR013792">
    <property type="entry name" value="RNA3'P_cycl/enolpyr_Trfase_a/b"/>
</dbReference>
<dbReference type="EMBL" id="LT629799">
    <property type="protein sequence ID" value="SDU90173.1"/>
    <property type="molecule type" value="Genomic_DNA"/>
</dbReference>
<feature type="binding site" evidence="7">
    <location>
        <position position="43"/>
    </location>
    <ligand>
        <name>phosphoenolpyruvate</name>
        <dbReference type="ChEBI" id="CHEBI:58702"/>
    </ligand>
</feature>
<dbReference type="PROSITE" id="PS00885">
    <property type="entry name" value="EPSP_SYNTHASE_2"/>
    <property type="match status" value="1"/>
</dbReference>
<feature type="binding site" evidence="7">
    <location>
        <position position="365"/>
    </location>
    <ligand>
        <name>phosphoenolpyruvate</name>
        <dbReference type="ChEBI" id="CHEBI:58702"/>
    </ligand>
</feature>
<dbReference type="PANTHER" id="PTHR21090">
    <property type="entry name" value="AROM/DEHYDROQUINATE SYNTHASE"/>
    <property type="match status" value="1"/>
</dbReference>
<gene>
    <name evidence="7" type="primary">aroA</name>
    <name evidence="10" type="ORF">SAMN04488544_1692</name>
</gene>
<evidence type="ECO:0000313" key="10">
    <source>
        <dbReference type="EMBL" id="SDU90173.1"/>
    </source>
</evidence>
<dbReference type="GO" id="GO:0008652">
    <property type="term" value="P:amino acid biosynthetic process"/>
    <property type="evidence" value="ECO:0007669"/>
    <property type="project" value="UniProtKB-KW"/>
</dbReference>
<feature type="binding site" evidence="7">
    <location>
        <position position="43"/>
    </location>
    <ligand>
        <name>3-phosphoshikimate</name>
        <dbReference type="ChEBI" id="CHEBI:145989"/>
    </ligand>
</feature>
<keyword evidence="5 7" id="KW-0057">Aromatic amino acid biosynthesis</keyword>
<dbReference type="NCBIfam" id="TIGR01356">
    <property type="entry name" value="aroA"/>
    <property type="match status" value="1"/>
</dbReference>
<comment type="catalytic activity">
    <reaction evidence="6">
        <text>3-phosphoshikimate + phosphoenolpyruvate = 5-O-(1-carboxyvinyl)-3-phosphoshikimate + phosphate</text>
        <dbReference type="Rhea" id="RHEA:21256"/>
        <dbReference type="ChEBI" id="CHEBI:43474"/>
        <dbReference type="ChEBI" id="CHEBI:57701"/>
        <dbReference type="ChEBI" id="CHEBI:58702"/>
        <dbReference type="ChEBI" id="CHEBI:145989"/>
        <dbReference type="EC" id="2.5.1.19"/>
    </reaction>
    <physiologicalReaction direction="left-to-right" evidence="6">
        <dbReference type="Rhea" id="RHEA:21257"/>
    </physiologicalReaction>
</comment>
<keyword evidence="11" id="KW-1185">Reference proteome</keyword>
<evidence type="ECO:0000256" key="1">
    <source>
        <dbReference type="ARBA" id="ARBA00004811"/>
    </source>
</evidence>
<evidence type="ECO:0000256" key="4">
    <source>
        <dbReference type="ARBA" id="ARBA00022679"/>
    </source>
</evidence>
<evidence type="ECO:0000256" key="6">
    <source>
        <dbReference type="ARBA" id="ARBA00044633"/>
    </source>
</evidence>
<dbReference type="PANTHER" id="PTHR21090:SF5">
    <property type="entry name" value="PENTAFUNCTIONAL AROM POLYPEPTIDE"/>
    <property type="match status" value="1"/>
</dbReference>
<feature type="binding site" evidence="7">
    <location>
        <position position="44"/>
    </location>
    <ligand>
        <name>3-phosphoshikimate</name>
        <dbReference type="ChEBI" id="CHEBI:145989"/>
    </ligand>
</feature>
<feature type="binding site" evidence="7">
    <location>
        <position position="112"/>
    </location>
    <ligand>
        <name>phosphoenolpyruvate</name>
        <dbReference type="ChEBI" id="CHEBI:58702"/>
    </ligand>
</feature>
<sequence length="487" mass="50005">MPELDATPVQSPADAGQVRAGEPWPAPQAPVPVTATVLVPGSKSETNRALVLAALASGPSTIVNGLDARDTVLMRDALRALGTGIDESADGWRVTPAERLTGGATIDCGLAGTVMRFVPPLALLADGAVSFDGDEQAYARPMAPLLGALRDLGADVTTSGAPDALPFVVTPVTGAAAGAGGTARIDASSSSQFVSALLLVGARLRGGLEVVHSGGSVPSLPHIAMTVAMLRERGVEVDDSQPDRWVVSEGTIAPRDVAVEPDLSNAAPFLAAAAVTGGSVTIPHWPAQTLQPGDQLRDVLAVMGAEVDLRPEGLTVTATDQLLGAELDLGGASELTPVVAALAALARDTTRISGVAHVRGHETDRLAALSTELGSLGAKVHETHDGLTVHPRLMAGGEFRTYADHRMAQAGAVLGLVVPGVVLDDVTCTAKTMPTFVSLWQQMLAESVTEVDAELAEEAETDPEVHEPPSILDGLLPVPSDESRSRP</sequence>
<feature type="binding site" evidence="7">
    <location>
        <position position="431"/>
    </location>
    <ligand>
        <name>phosphoenolpyruvate</name>
        <dbReference type="ChEBI" id="CHEBI:58702"/>
    </ligand>
</feature>
<protein>
    <recommendedName>
        <fullName evidence="7">3-phosphoshikimate 1-carboxyvinyltransferase</fullName>
        <ecNumber evidence="7">2.5.1.19</ecNumber>
    </recommendedName>
    <alternativeName>
        <fullName evidence="7">5-enolpyruvylshikimate-3-phosphate synthase</fullName>
        <shortName evidence="7">EPSP synthase</shortName>
        <shortName evidence="7">EPSPS</shortName>
    </alternativeName>
</protein>
<evidence type="ECO:0000313" key="11">
    <source>
        <dbReference type="Proteomes" id="UP000198825"/>
    </source>
</evidence>
<comment type="function">
    <text evidence="7">Catalyzes the transfer of the enolpyruvyl moiety of phosphoenolpyruvate (PEP) to the 5-hydroxyl of shikimate-3-phosphate (S3P) to produce enolpyruvyl shikimate-3-phosphate and inorganic phosphate.</text>
</comment>
<feature type="binding site" evidence="7">
    <location>
        <position position="334"/>
    </location>
    <ligand>
        <name>3-phosphoshikimate</name>
        <dbReference type="ChEBI" id="CHEBI:145989"/>
    </ligand>
</feature>
<evidence type="ECO:0000256" key="5">
    <source>
        <dbReference type="ARBA" id="ARBA00023141"/>
    </source>
</evidence>
<dbReference type="EC" id="2.5.1.19" evidence="7"/>
<keyword evidence="7" id="KW-0963">Cytoplasm</keyword>
<evidence type="ECO:0000256" key="2">
    <source>
        <dbReference type="ARBA" id="ARBA00009948"/>
    </source>
</evidence>
<dbReference type="GO" id="GO:0009073">
    <property type="term" value="P:aromatic amino acid family biosynthetic process"/>
    <property type="evidence" value="ECO:0007669"/>
    <property type="project" value="UniProtKB-KW"/>
</dbReference>
<dbReference type="CDD" id="cd01556">
    <property type="entry name" value="EPSP_synthase"/>
    <property type="match status" value="1"/>
</dbReference>
<dbReference type="InterPro" id="IPR001986">
    <property type="entry name" value="Enolpyruvate_Tfrase_dom"/>
</dbReference>
<feature type="binding site" evidence="7">
    <location>
        <position position="219"/>
    </location>
    <ligand>
        <name>3-phosphoshikimate</name>
        <dbReference type="ChEBI" id="CHEBI:145989"/>
    </ligand>
</feature>
<feature type="domain" description="Enolpyruvate transferase" evidence="9">
    <location>
        <begin position="28"/>
        <end position="438"/>
    </location>
</feature>
<feature type="binding site" evidence="7">
    <location>
        <position position="192"/>
    </location>
    <ligand>
        <name>phosphoenolpyruvate</name>
        <dbReference type="ChEBI" id="CHEBI:58702"/>
    </ligand>
</feature>
<name>A0A1H2MAD0_9ACTN</name>
<keyword evidence="4 7" id="KW-0808">Transferase</keyword>
<evidence type="ECO:0000256" key="8">
    <source>
        <dbReference type="SAM" id="MobiDB-lite"/>
    </source>
</evidence>
<dbReference type="RefSeq" id="WP_091074047.1">
    <property type="nucleotide sequence ID" value="NZ_LT629799.1"/>
</dbReference>
<feature type="binding site" evidence="7">
    <location>
        <position position="140"/>
    </location>
    <ligand>
        <name>phosphoenolpyruvate</name>
        <dbReference type="ChEBI" id="CHEBI:58702"/>
    </ligand>
</feature>
<dbReference type="OrthoDB" id="9809920at2"/>
<dbReference type="FunFam" id="3.65.10.10:FF:000011">
    <property type="entry name" value="3-phosphoshikimate 1-carboxyvinyltransferase"/>
    <property type="match status" value="1"/>
</dbReference>
<comment type="subcellular location">
    <subcellularLocation>
        <location evidence="7">Cytoplasm</location>
    </subcellularLocation>
</comment>
<dbReference type="AlphaFoldDB" id="A0A1H2MAD0"/>
<comment type="subunit">
    <text evidence="7">Monomer.</text>
</comment>